<dbReference type="Gene3D" id="2.10.110.10">
    <property type="entry name" value="Cysteine Rich Protein"/>
    <property type="match status" value="4"/>
</dbReference>
<name>A0AAV7ZKV7_9EUKA</name>
<gene>
    <name evidence="7" type="ORF">M0812_12374</name>
</gene>
<evidence type="ECO:0000256" key="4">
    <source>
        <dbReference type="ARBA" id="ARBA00023038"/>
    </source>
</evidence>
<dbReference type="AlphaFoldDB" id="A0AAV7ZKV7"/>
<dbReference type="SMART" id="SM00132">
    <property type="entry name" value="LIM"/>
    <property type="match status" value="3"/>
</dbReference>
<evidence type="ECO:0000256" key="2">
    <source>
        <dbReference type="ARBA" id="ARBA00022737"/>
    </source>
</evidence>
<keyword evidence="4 5" id="KW-0440">LIM domain</keyword>
<organism evidence="7 8">
    <name type="scientific">Anaeramoeba flamelloides</name>
    <dbReference type="NCBI Taxonomy" id="1746091"/>
    <lineage>
        <taxon>Eukaryota</taxon>
        <taxon>Metamonada</taxon>
        <taxon>Anaeramoebidae</taxon>
        <taxon>Anaeramoeba</taxon>
    </lineage>
</organism>
<proteinExistence type="predicted"/>
<dbReference type="GO" id="GO:0003712">
    <property type="term" value="F:transcription coregulator activity"/>
    <property type="evidence" value="ECO:0007669"/>
    <property type="project" value="TreeGrafter"/>
</dbReference>
<reference evidence="7" key="1">
    <citation type="submission" date="2022-08" db="EMBL/GenBank/DDBJ databases">
        <title>Novel sulphate-reducing endosymbionts in the free-living metamonad Anaeramoeba.</title>
        <authorList>
            <person name="Jerlstrom-Hultqvist J."/>
            <person name="Cepicka I."/>
            <person name="Gallot-Lavallee L."/>
            <person name="Salas-Leiva D."/>
            <person name="Curtis B.A."/>
            <person name="Zahonova K."/>
            <person name="Pipaliya S."/>
            <person name="Dacks J."/>
            <person name="Roger A.J."/>
        </authorList>
    </citation>
    <scope>NUCLEOTIDE SEQUENCE</scope>
    <source>
        <strain evidence="7">Busselton2</strain>
    </source>
</reference>
<dbReference type="Pfam" id="PF00412">
    <property type="entry name" value="LIM"/>
    <property type="match status" value="3"/>
</dbReference>
<dbReference type="PANTHER" id="PTHR24205:SF16">
    <property type="entry name" value="GH01042P-RELATED"/>
    <property type="match status" value="1"/>
</dbReference>
<feature type="domain" description="LIM zinc-binding" evidence="6">
    <location>
        <begin position="161"/>
        <end position="221"/>
    </location>
</feature>
<dbReference type="PROSITE" id="PS00478">
    <property type="entry name" value="LIM_DOMAIN_1"/>
    <property type="match status" value="3"/>
</dbReference>
<dbReference type="GO" id="GO:0005634">
    <property type="term" value="C:nucleus"/>
    <property type="evidence" value="ECO:0007669"/>
    <property type="project" value="TreeGrafter"/>
</dbReference>
<dbReference type="Proteomes" id="UP001146793">
    <property type="component" value="Unassembled WGS sequence"/>
</dbReference>
<feature type="domain" description="LIM zinc-binding" evidence="6">
    <location>
        <begin position="67"/>
        <end position="129"/>
    </location>
</feature>
<keyword evidence="3 5" id="KW-0862">Zinc</keyword>
<dbReference type="InterPro" id="IPR001781">
    <property type="entry name" value="Znf_LIM"/>
</dbReference>
<evidence type="ECO:0000313" key="7">
    <source>
        <dbReference type="EMBL" id="KAJ3442634.1"/>
    </source>
</evidence>
<evidence type="ECO:0000256" key="3">
    <source>
        <dbReference type="ARBA" id="ARBA00022833"/>
    </source>
</evidence>
<evidence type="ECO:0000256" key="5">
    <source>
        <dbReference type="PROSITE-ProRule" id="PRU00125"/>
    </source>
</evidence>
<sequence>MSYEWVSERFKEDNVEEVMGDMIGSQEIQERRVNSTKVCDGCNRKIFGEGIKYEGKIYHKKCVNFDFTCSICNGKILSHQLVQSESGACFHPLCFKCSVCTKKLNAGGKYTERNGRVMCVTCGSQVRTQIKRTNYQQVMQQREKDQERVDQINRNRNRGKERCAACGEIIVDQQAIKALGKLFHGKCFVCGRCGMKFENNKFQMVNGLPYHPRCCPKRAKERCQGCGDEITGLYVKVQNSLYHKDCVRCTDCNKPVATGYAMVNGQIKCPDCAVVVKLRRTEFRRGFVVDPKTGRKIYK</sequence>
<evidence type="ECO:0000259" key="6">
    <source>
        <dbReference type="PROSITE" id="PS50023"/>
    </source>
</evidence>
<dbReference type="SUPFAM" id="SSF57716">
    <property type="entry name" value="Glucocorticoid receptor-like (DNA-binding domain)"/>
    <property type="match status" value="1"/>
</dbReference>
<accession>A0AAV7ZKV7</accession>
<protein>
    <submittedName>
        <fullName evidence="7">Lim domain containing protein</fullName>
    </submittedName>
</protein>
<dbReference type="GO" id="GO:0046872">
    <property type="term" value="F:metal ion binding"/>
    <property type="evidence" value="ECO:0007669"/>
    <property type="project" value="UniProtKB-KW"/>
</dbReference>
<dbReference type="EMBL" id="JANTQA010000026">
    <property type="protein sequence ID" value="KAJ3442634.1"/>
    <property type="molecule type" value="Genomic_DNA"/>
</dbReference>
<dbReference type="CDD" id="cd08368">
    <property type="entry name" value="LIM"/>
    <property type="match status" value="2"/>
</dbReference>
<evidence type="ECO:0000313" key="8">
    <source>
        <dbReference type="Proteomes" id="UP001146793"/>
    </source>
</evidence>
<evidence type="ECO:0000256" key="1">
    <source>
        <dbReference type="ARBA" id="ARBA00022723"/>
    </source>
</evidence>
<keyword evidence="1 5" id="KW-0479">Metal-binding</keyword>
<comment type="caution">
    <text evidence="7">The sequence shown here is derived from an EMBL/GenBank/DDBJ whole genome shotgun (WGS) entry which is preliminary data.</text>
</comment>
<keyword evidence="2" id="KW-0677">Repeat</keyword>
<dbReference type="PANTHER" id="PTHR24205">
    <property type="entry name" value="FOUR AND A HALF LIM DOMAINS PROTEIN"/>
    <property type="match status" value="1"/>
</dbReference>
<dbReference type="PROSITE" id="PS50023">
    <property type="entry name" value="LIM_DOMAIN_2"/>
    <property type="match status" value="2"/>
</dbReference>